<feature type="non-terminal residue" evidence="3">
    <location>
        <position position="1"/>
    </location>
</feature>
<feature type="signal peptide" evidence="2">
    <location>
        <begin position="1"/>
        <end position="19"/>
    </location>
</feature>
<sequence length="115" mass="12638">MEQHLLLVIAASLVVCGTSRLIDLSHDHGPDTLMSPNLLIADKYVCPQCRIRRLLSGEHGGTHLDPLLVHFQRGGQQLQQIPLENTIAEGVMIDCSAEAAEDPSFLVPLQKVQTY</sequence>
<reference evidence="3" key="1">
    <citation type="submission" date="2021-04" db="EMBL/GenBank/DDBJ databases">
        <authorList>
            <consortium name="Molecular Ecology Group"/>
        </authorList>
    </citation>
    <scope>NUCLEOTIDE SEQUENCE</scope>
</reference>
<dbReference type="InterPro" id="IPR007325">
    <property type="entry name" value="KFase/CYL"/>
</dbReference>
<gene>
    <name evidence="3" type="ORF">CUNI_LOCUS17932</name>
</gene>
<evidence type="ECO:0000313" key="3">
    <source>
        <dbReference type="EMBL" id="CAG5132374.1"/>
    </source>
</evidence>
<evidence type="ECO:0000256" key="2">
    <source>
        <dbReference type="SAM" id="SignalP"/>
    </source>
</evidence>
<dbReference type="OrthoDB" id="7108654at2759"/>
<dbReference type="AlphaFoldDB" id="A0A8S3ZSI7"/>
<accession>A0A8S3ZSI7</accession>
<organism evidence="3 4">
    <name type="scientific">Candidula unifasciata</name>
    <dbReference type="NCBI Taxonomy" id="100452"/>
    <lineage>
        <taxon>Eukaryota</taxon>
        <taxon>Metazoa</taxon>
        <taxon>Spiralia</taxon>
        <taxon>Lophotrochozoa</taxon>
        <taxon>Mollusca</taxon>
        <taxon>Gastropoda</taxon>
        <taxon>Heterobranchia</taxon>
        <taxon>Euthyneura</taxon>
        <taxon>Panpulmonata</taxon>
        <taxon>Eupulmonata</taxon>
        <taxon>Stylommatophora</taxon>
        <taxon>Helicina</taxon>
        <taxon>Helicoidea</taxon>
        <taxon>Geomitridae</taxon>
        <taxon>Candidula</taxon>
    </lineage>
</organism>
<dbReference type="GO" id="GO:0019441">
    <property type="term" value="P:L-tryptophan catabolic process to kynurenine"/>
    <property type="evidence" value="ECO:0007669"/>
    <property type="project" value="InterPro"/>
</dbReference>
<dbReference type="Gene3D" id="3.50.30.50">
    <property type="entry name" value="Putative cyclase"/>
    <property type="match status" value="1"/>
</dbReference>
<comment type="similarity">
    <text evidence="1">Belongs to the Cyclase 1 superfamily.</text>
</comment>
<keyword evidence="2" id="KW-0732">Signal</keyword>
<evidence type="ECO:0000313" key="4">
    <source>
        <dbReference type="Proteomes" id="UP000678393"/>
    </source>
</evidence>
<keyword evidence="4" id="KW-1185">Reference proteome</keyword>
<dbReference type="GO" id="GO:0004061">
    <property type="term" value="F:arylformamidase activity"/>
    <property type="evidence" value="ECO:0007669"/>
    <property type="project" value="InterPro"/>
</dbReference>
<name>A0A8S3ZSI7_9EUPU</name>
<evidence type="ECO:0000256" key="1">
    <source>
        <dbReference type="ARBA" id="ARBA00007865"/>
    </source>
</evidence>
<dbReference type="Proteomes" id="UP000678393">
    <property type="component" value="Unassembled WGS sequence"/>
</dbReference>
<dbReference type="EMBL" id="CAJHNH020005320">
    <property type="protein sequence ID" value="CAG5132374.1"/>
    <property type="molecule type" value="Genomic_DNA"/>
</dbReference>
<protein>
    <submittedName>
        <fullName evidence="3">Uncharacterized protein</fullName>
    </submittedName>
</protein>
<comment type="caution">
    <text evidence="3">The sequence shown here is derived from an EMBL/GenBank/DDBJ whole genome shotgun (WGS) entry which is preliminary data.</text>
</comment>
<dbReference type="SUPFAM" id="SSF102198">
    <property type="entry name" value="Putative cyclase"/>
    <property type="match status" value="1"/>
</dbReference>
<dbReference type="InterPro" id="IPR037175">
    <property type="entry name" value="KFase_sf"/>
</dbReference>
<proteinExistence type="inferred from homology"/>
<dbReference type="Pfam" id="PF04199">
    <property type="entry name" value="Cyclase"/>
    <property type="match status" value="1"/>
</dbReference>
<feature type="chain" id="PRO_5035714715" evidence="2">
    <location>
        <begin position="20"/>
        <end position="115"/>
    </location>
</feature>